<dbReference type="AlphaFoldDB" id="A0A5J4PF26"/>
<comment type="caution">
    <text evidence="1">The sequence shown here is derived from an EMBL/GenBank/DDBJ whole genome shotgun (WGS) entry which is preliminary data.</text>
</comment>
<accession>A0A5J4PF26</accession>
<proteinExistence type="predicted"/>
<protein>
    <recommendedName>
        <fullName evidence="2">IS110 family transposase</fullName>
    </recommendedName>
</protein>
<organism evidence="1">
    <name type="scientific">termite gut metagenome</name>
    <dbReference type="NCBI Taxonomy" id="433724"/>
    <lineage>
        <taxon>unclassified sequences</taxon>
        <taxon>metagenomes</taxon>
        <taxon>organismal metagenomes</taxon>
    </lineage>
</organism>
<feature type="non-terminal residue" evidence="1">
    <location>
        <position position="1"/>
    </location>
</feature>
<evidence type="ECO:0000313" key="1">
    <source>
        <dbReference type="EMBL" id="KAA6308035.1"/>
    </source>
</evidence>
<name>A0A5J4PF26_9ZZZZ</name>
<reference evidence="1" key="1">
    <citation type="submission" date="2019-03" db="EMBL/GenBank/DDBJ databases">
        <title>Single cell metagenomics reveals metabolic interactions within the superorganism composed of flagellate Streblomastix strix and complex community of Bacteroidetes bacteria on its surface.</title>
        <authorList>
            <person name="Treitli S.C."/>
            <person name="Kolisko M."/>
            <person name="Husnik F."/>
            <person name="Keeling P."/>
            <person name="Hampl V."/>
        </authorList>
    </citation>
    <scope>NUCLEOTIDE SEQUENCE</scope>
    <source>
        <strain evidence="1">STM</strain>
    </source>
</reference>
<evidence type="ECO:0008006" key="2">
    <source>
        <dbReference type="Google" id="ProtNLM"/>
    </source>
</evidence>
<sequence>IQSRSGHMSAVVATANKLARIIYVMVKEKREFEESYMSFNEEDMLKKRLEATQKALLKIQKQLKMVG</sequence>
<dbReference type="EMBL" id="SNRY01008746">
    <property type="protein sequence ID" value="KAA6308035.1"/>
    <property type="molecule type" value="Genomic_DNA"/>
</dbReference>
<gene>
    <name evidence="1" type="ORF">EZS27_040290</name>
</gene>